<name>A0ACC6Q771_9ACTN</name>
<evidence type="ECO:0000313" key="1">
    <source>
        <dbReference type="EMBL" id="MEJ8639562.1"/>
    </source>
</evidence>
<accession>A0ACC6Q771</accession>
<sequence length="482" mass="52321">MTNTPTDRAQAPTRRGALAGLAAGAGAVVLSAASTASANSSPASLTGRGADASAPTPGPDASPTPGAMQLFTDPGLNFNALLALGGAGFGSSEVGEVLTAVNAINAAGANEQTYTAEFRRWGERLTATASRHRQTRRARSLRGAQYFGQALFFVLGSDTPGDEKKLYLAGRRAWDTFARLCTPAAITDHVPYRGGVSIPVWFFRPDDSDKPRPTVILTNGSDGPNVDMWTYGVSAALARGWNALVYDGPGQGQLLFIDQQVFSPRWEQVVSPLVDWLERRNDVDARRIALTGLSMGGNLAPRAAAFEHRIAALAALPGCLSPWLGFPEELRAIVTPDKEETNRIWNEEVAPQLTSSEQFVIKKRIEPFSIPAMLAARQGQLFTDFWTPAQRIMALDITGVVRRIECPTLVLDYEDETFYPGQPRAFFELLRSRKEFRLMRAATGAQLHCSPMAPQQHCEVVFDWLEDTLGRSDRRESVAAGS</sequence>
<protein>
    <submittedName>
        <fullName evidence="1">Alpha/beta hydrolase</fullName>
    </submittedName>
</protein>
<reference evidence="1" key="1">
    <citation type="submission" date="2024-03" db="EMBL/GenBank/DDBJ databases">
        <title>Novel Streptomyces species of biotechnological and ecological value are a feature of Machair soil.</title>
        <authorList>
            <person name="Prole J.R."/>
            <person name="Goodfellow M."/>
            <person name="Allenby N."/>
            <person name="Ward A.C."/>
        </authorList>
    </citation>
    <scope>NUCLEOTIDE SEQUENCE</scope>
    <source>
        <strain evidence="1">MS2.AVA.5</strain>
    </source>
</reference>
<keyword evidence="1" id="KW-0378">Hydrolase</keyword>
<comment type="caution">
    <text evidence="1">The sequence shown here is derived from an EMBL/GenBank/DDBJ whole genome shotgun (WGS) entry which is preliminary data.</text>
</comment>
<gene>
    <name evidence="1" type="ORF">WKI67_40090</name>
</gene>
<evidence type="ECO:0000313" key="2">
    <source>
        <dbReference type="Proteomes" id="UP001377168"/>
    </source>
</evidence>
<organism evidence="1 2">
    <name type="scientific">Streptomyces achmelvichensis</name>
    <dbReference type="NCBI Taxonomy" id="3134111"/>
    <lineage>
        <taxon>Bacteria</taxon>
        <taxon>Bacillati</taxon>
        <taxon>Actinomycetota</taxon>
        <taxon>Actinomycetes</taxon>
        <taxon>Kitasatosporales</taxon>
        <taxon>Streptomycetaceae</taxon>
        <taxon>Streptomyces</taxon>
    </lineage>
</organism>
<proteinExistence type="predicted"/>
<dbReference type="EMBL" id="JBBKAJ010000022">
    <property type="protein sequence ID" value="MEJ8639562.1"/>
    <property type="molecule type" value="Genomic_DNA"/>
</dbReference>
<dbReference type="Proteomes" id="UP001377168">
    <property type="component" value="Unassembled WGS sequence"/>
</dbReference>
<keyword evidence="2" id="KW-1185">Reference proteome</keyword>